<proteinExistence type="predicted"/>
<reference evidence="1" key="1">
    <citation type="submission" date="2018-05" db="EMBL/GenBank/DDBJ databases">
        <authorList>
            <person name="Lanie J.A."/>
            <person name="Ng W.-L."/>
            <person name="Kazmierczak K.M."/>
            <person name="Andrzejewski T.M."/>
            <person name="Davidsen T.M."/>
            <person name="Wayne K.J."/>
            <person name="Tettelin H."/>
            <person name="Glass J.I."/>
            <person name="Rusch D."/>
            <person name="Podicherti R."/>
            <person name="Tsui H.-C.T."/>
            <person name="Winkler M.E."/>
        </authorList>
    </citation>
    <scope>NUCLEOTIDE SEQUENCE</scope>
</reference>
<name>A0A383E1D1_9ZZZZ</name>
<dbReference type="AlphaFoldDB" id="A0A383E1D1"/>
<organism evidence="1">
    <name type="scientific">marine metagenome</name>
    <dbReference type="NCBI Taxonomy" id="408172"/>
    <lineage>
        <taxon>unclassified sequences</taxon>
        <taxon>metagenomes</taxon>
        <taxon>ecological metagenomes</taxon>
    </lineage>
</organism>
<dbReference type="EMBL" id="UINC01222041">
    <property type="protein sequence ID" value="SVE50642.1"/>
    <property type="molecule type" value="Genomic_DNA"/>
</dbReference>
<dbReference type="Gene3D" id="3.40.50.720">
    <property type="entry name" value="NAD(P)-binding Rossmann-like Domain"/>
    <property type="match status" value="1"/>
</dbReference>
<evidence type="ECO:0000313" key="1">
    <source>
        <dbReference type="EMBL" id="SVE50642.1"/>
    </source>
</evidence>
<sequence length="92" mass="10050">GVAPIAGEEDLANLDPDHIAPFVTYLASDFADNVNGQTFLVYGDTISLVSQPRPEKAIYEPSGTWDMDKLSQMARDVLTKDIFNPAPAREPN</sequence>
<feature type="non-terminal residue" evidence="1">
    <location>
        <position position="1"/>
    </location>
</feature>
<accession>A0A383E1D1</accession>
<gene>
    <name evidence="1" type="ORF">METZ01_LOCUS503496</name>
</gene>
<protein>
    <submittedName>
        <fullName evidence="1">Uncharacterized protein</fullName>
    </submittedName>
</protein>